<evidence type="ECO:0000313" key="3">
    <source>
        <dbReference type="Proteomes" id="UP001054945"/>
    </source>
</evidence>
<gene>
    <name evidence="2" type="ORF">CEXT_599031</name>
</gene>
<reference evidence="2 3" key="1">
    <citation type="submission" date="2021-06" db="EMBL/GenBank/DDBJ databases">
        <title>Caerostris extrusa draft genome.</title>
        <authorList>
            <person name="Kono N."/>
            <person name="Arakawa K."/>
        </authorList>
    </citation>
    <scope>NUCLEOTIDE SEQUENCE [LARGE SCALE GENOMIC DNA]</scope>
</reference>
<protein>
    <submittedName>
        <fullName evidence="2">Uncharacterized protein</fullName>
    </submittedName>
</protein>
<dbReference type="AlphaFoldDB" id="A0AAV4SLF4"/>
<organism evidence="2 3">
    <name type="scientific">Caerostris extrusa</name>
    <name type="common">Bark spider</name>
    <name type="synonym">Caerostris bankana</name>
    <dbReference type="NCBI Taxonomy" id="172846"/>
    <lineage>
        <taxon>Eukaryota</taxon>
        <taxon>Metazoa</taxon>
        <taxon>Ecdysozoa</taxon>
        <taxon>Arthropoda</taxon>
        <taxon>Chelicerata</taxon>
        <taxon>Arachnida</taxon>
        <taxon>Araneae</taxon>
        <taxon>Araneomorphae</taxon>
        <taxon>Entelegynae</taxon>
        <taxon>Araneoidea</taxon>
        <taxon>Araneidae</taxon>
        <taxon>Caerostris</taxon>
    </lineage>
</organism>
<dbReference type="Proteomes" id="UP001054945">
    <property type="component" value="Unassembled WGS sequence"/>
</dbReference>
<evidence type="ECO:0000256" key="1">
    <source>
        <dbReference type="SAM" id="MobiDB-lite"/>
    </source>
</evidence>
<evidence type="ECO:0000313" key="2">
    <source>
        <dbReference type="EMBL" id="GIY34849.1"/>
    </source>
</evidence>
<keyword evidence="3" id="KW-1185">Reference proteome</keyword>
<proteinExistence type="predicted"/>
<name>A0AAV4SLF4_CAEEX</name>
<accession>A0AAV4SLF4</accession>
<feature type="compositionally biased region" description="Polar residues" evidence="1">
    <location>
        <begin position="41"/>
        <end position="53"/>
    </location>
</feature>
<dbReference type="EMBL" id="BPLR01009818">
    <property type="protein sequence ID" value="GIY34849.1"/>
    <property type="molecule type" value="Genomic_DNA"/>
</dbReference>
<comment type="caution">
    <text evidence="2">The sequence shown here is derived from an EMBL/GenBank/DDBJ whole genome shotgun (WGS) entry which is preliminary data.</text>
</comment>
<sequence length="182" mass="21548">MRLMREILISFSASIAAKPWPQRRFSSNRAHYTPNKPYPLQPSSKLNDLNTQVPDKKQARDSKDKWHWRFFCAPEIFFFLFERNPCYRRLYLNQSLREESSKNRAHYCTPNKPYPYQPSSKLNDLNTEVLDKKQAPDSKRQVALVHVRSKINFCSPHWWKVITCISQTDFGTYCLKSTVSLL</sequence>
<feature type="region of interest" description="Disordered" evidence="1">
    <location>
        <begin position="26"/>
        <end position="58"/>
    </location>
</feature>